<organism evidence="2 3">
    <name type="scientific">Aspergillus ellipticus CBS 707.79</name>
    <dbReference type="NCBI Taxonomy" id="1448320"/>
    <lineage>
        <taxon>Eukaryota</taxon>
        <taxon>Fungi</taxon>
        <taxon>Dikarya</taxon>
        <taxon>Ascomycota</taxon>
        <taxon>Pezizomycotina</taxon>
        <taxon>Eurotiomycetes</taxon>
        <taxon>Eurotiomycetidae</taxon>
        <taxon>Eurotiales</taxon>
        <taxon>Aspergillaceae</taxon>
        <taxon>Aspergillus</taxon>
        <taxon>Aspergillus subgen. Circumdati</taxon>
    </lineage>
</organism>
<dbReference type="AlphaFoldDB" id="A0A319D320"/>
<keyword evidence="3" id="KW-1185">Reference proteome</keyword>
<dbReference type="EMBL" id="KZ825939">
    <property type="protein sequence ID" value="PYH91634.1"/>
    <property type="molecule type" value="Genomic_DNA"/>
</dbReference>
<dbReference type="VEuPathDB" id="FungiDB:BO71DRAFT_44334"/>
<proteinExistence type="predicted"/>
<sequence length="158" mass="17550">MSRRRQKRRLCGVMNHCPQGVAMEHRTVRRPRGTGLINSQPGSTRRPAAPPAQPSSRHGSRHGSRVQRIRGRGPDRCGSGRPGLPIAHPDEIGQAMETKNKIRLVRRDSPPGFRFPIAARWLCVELLSHVPCPLSPGRAPARLRRRASGPCGRRLDYG</sequence>
<evidence type="ECO:0000313" key="2">
    <source>
        <dbReference type="EMBL" id="PYH91634.1"/>
    </source>
</evidence>
<dbReference type="Proteomes" id="UP000247810">
    <property type="component" value="Unassembled WGS sequence"/>
</dbReference>
<protein>
    <submittedName>
        <fullName evidence="2">Uncharacterized protein</fullName>
    </submittedName>
</protein>
<evidence type="ECO:0000256" key="1">
    <source>
        <dbReference type="SAM" id="MobiDB-lite"/>
    </source>
</evidence>
<feature type="compositionally biased region" description="Basic residues" evidence="1">
    <location>
        <begin position="58"/>
        <end position="71"/>
    </location>
</feature>
<gene>
    <name evidence="2" type="ORF">BO71DRAFT_44334</name>
</gene>
<reference evidence="2 3" key="1">
    <citation type="submission" date="2018-02" db="EMBL/GenBank/DDBJ databases">
        <title>The genomes of Aspergillus section Nigri reveals drivers in fungal speciation.</title>
        <authorList>
            <consortium name="DOE Joint Genome Institute"/>
            <person name="Vesth T.C."/>
            <person name="Nybo J."/>
            <person name="Theobald S."/>
            <person name="Brandl J."/>
            <person name="Frisvad J.C."/>
            <person name="Nielsen K.F."/>
            <person name="Lyhne E.K."/>
            <person name="Kogle M.E."/>
            <person name="Kuo A."/>
            <person name="Riley R."/>
            <person name="Clum A."/>
            <person name="Nolan M."/>
            <person name="Lipzen A."/>
            <person name="Salamov A."/>
            <person name="Henrissat B."/>
            <person name="Wiebenga A."/>
            <person name="De vries R.P."/>
            <person name="Grigoriev I.V."/>
            <person name="Mortensen U.H."/>
            <person name="Andersen M.R."/>
            <person name="Baker S.E."/>
        </authorList>
    </citation>
    <scope>NUCLEOTIDE SEQUENCE [LARGE SCALE GENOMIC DNA]</scope>
    <source>
        <strain evidence="2 3">CBS 707.79</strain>
    </source>
</reference>
<evidence type="ECO:0000313" key="3">
    <source>
        <dbReference type="Proteomes" id="UP000247810"/>
    </source>
</evidence>
<name>A0A319D320_9EURO</name>
<feature type="region of interest" description="Disordered" evidence="1">
    <location>
        <begin position="24"/>
        <end position="92"/>
    </location>
</feature>
<feature type="region of interest" description="Disordered" evidence="1">
    <location>
        <begin position="138"/>
        <end position="158"/>
    </location>
</feature>
<accession>A0A319D320</accession>